<keyword evidence="7 14" id="KW-0547">Nucleotide-binding</keyword>
<feature type="domain" description="Mur ligase C-terminal" evidence="16">
    <location>
        <begin position="316"/>
        <end position="448"/>
    </location>
</feature>
<comment type="function">
    <text evidence="14">Cell wall formation.</text>
</comment>
<keyword evidence="10 14" id="KW-0573">Peptidoglycan synthesis</keyword>
<evidence type="ECO:0000256" key="4">
    <source>
        <dbReference type="ARBA" id="ARBA00022490"/>
    </source>
</evidence>
<dbReference type="GO" id="GO:0009252">
    <property type="term" value="P:peptidoglycan biosynthetic process"/>
    <property type="evidence" value="ECO:0007669"/>
    <property type="project" value="UniProtKB-UniRule"/>
</dbReference>
<dbReference type="SUPFAM" id="SSF51984">
    <property type="entry name" value="MurCD N-terminal domain"/>
    <property type="match status" value="1"/>
</dbReference>
<comment type="similarity">
    <text evidence="14">Belongs to the MurCDEF family.</text>
</comment>
<dbReference type="GO" id="GO:0071555">
    <property type="term" value="P:cell wall organization"/>
    <property type="evidence" value="ECO:0007669"/>
    <property type="project" value="UniProtKB-KW"/>
</dbReference>
<dbReference type="Gene3D" id="3.90.190.20">
    <property type="entry name" value="Mur ligase, C-terminal domain"/>
    <property type="match status" value="1"/>
</dbReference>
<sequence length="464" mass="51646">MIMINLPDYKKIHCIGIGGIGLSAVAEILISRGYEVSGSDMRESDITEKLINDGADIYLGHRAKNVEGKELVIYSAAVGHDNPELARAEELGIPAITRAQALGALMEGYENSIAISGTHGKTTTTSMVSLILKNAQKEPTILIGGNLSEINGNVYVGKEKYFVTEACEYMDSFLNLKPKIEIILNIDSDHLDYFKDVEHIAKSFDKFARLVPEDGAVIAYDANPFVKSVIDGLPNAITFGLNESCDYYASDINFDNDGMPEFDVNHGGRVLCRINLSIPGEHNILNALSAFACCHILGVDIDDIVNTLNKYTGTQRRFDVLGRTYNDIKIVDDYAHHPTEIKATLSAIRNMKHNNLWCLFQPHTYTRTMALIDDFATAFAEADKIVLAEIYAAREKNIYKISSRTLMNKIKEAEPSKEVYFFEDFEEIANFVYNNAEEGDLVITMGAGDIYKVGEMILEKDRKF</sequence>
<dbReference type="Pfam" id="PF02875">
    <property type="entry name" value="Mur_ligase_C"/>
    <property type="match status" value="1"/>
</dbReference>
<evidence type="ECO:0000256" key="8">
    <source>
        <dbReference type="ARBA" id="ARBA00022840"/>
    </source>
</evidence>
<evidence type="ECO:0000256" key="5">
    <source>
        <dbReference type="ARBA" id="ARBA00022598"/>
    </source>
</evidence>
<evidence type="ECO:0000313" key="19">
    <source>
        <dbReference type="Proteomes" id="UP000824159"/>
    </source>
</evidence>
<dbReference type="InterPro" id="IPR050061">
    <property type="entry name" value="MurCDEF_pg_biosynth"/>
</dbReference>
<feature type="binding site" evidence="14">
    <location>
        <begin position="117"/>
        <end position="123"/>
    </location>
    <ligand>
        <name>ATP</name>
        <dbReference type="ChEBI" id="CHEBI:30616"/>
    </ligand>
</feature>
<feature type="domain" description="Mur ligase central" evidence="17">
    <location>
        <begin position="115"/>
        <end position="293"/>
    </location>
</feature>
<organism evidence="18 19">
    <name type="scientific">Candidatus Allocopromorpha excrementavium</name>
    <dbReference type="NCBI Taxonomy" id="2840741"/>
    <lineage>
        <taxon>Bacteria</taxon>
        <taxon>Bacillati</taxon>
        <taxon>Bacillota</taxon>
        <taxon>Clostridia</taxon>
        <taxon>Eubacteriales</taxon>
        <taxon>Eubacteriaceae</taxon>
        <taxon>Eubacteriaceae incertae sedis</taxon>
        <taxon>Candidatus Allocopromorpha</taxon>
    </lineage>
</organism>
<dbReference type="Pfam" id="PF01225">
    <property type="entry name" value="Mur_ligase"/>
    <property type="match status" value="1"/>
</dbReference>
<keyword evidence="12 14" id="KW-0961">Cell wall biogenesis/degradation</keyword>
<evidence type="ECO:0000256" key="11">
    <source>
        <dbReference type="ARBA" id="ARBA00023306"/>
    </source>
</evidence>
<dbReference type="InterPro" id="IPR036615">
    <property type="entry name" value="Mur_ligase_C_dom_sf"/>
</dbReference>
<dbReference type="InterPro" id="IPR000713">
    <property type="entry name" value="Mur_ligase_N"/>
</dbReference>
<keyword evidence="11 14" id="KW-0131">Cell cycle</keyword>
<evidence type="ECO:0000256" key="14">
    <source>
        <dbReference type="HAMAP-Rule" id="MF_00046"/>
    </source>
</evidence>
<name>A0A9D1HCP5_9FIRM</name>
<dbReference type="PANTHER" id="PTHR43445">
    <property type="entry name" value="UDP-N-ACETYLMURAMATE--L-ALANINE LIGASE-RELATED"/>
    <property type="match status" value="1"/>
</dbReference>
<dbReference type="AlphaFoldDB" id="A0A9D1HCP5"/>
<keyword evidence="8 14" id="KW-0067">ATP-binding</keyword>
<dbReference type="InterPro" id="IPR013221">
    <property type="entry name" value="Mur_ligase_cen"/>
</dbReference>
<dbReference type="InterPro" id="IPR004101">
    <property type="entry name" value="Mur_ligase_C"/>
</dbReference>
<gene>
    <name evidence="14 18" type="primary">murC</name>
    <name evidence="18" type="ORF">IAD12_01805</name>
</gene>
<reference evidence="18" key="1">
    <citation type="submission" date="2020-10" db="EMBL/GenBank/DDBJ databases">
        <authorList>
            <person name="Gilroy R."/>
        </authorList>
    </citation>
    <scope>NUCLEOTIDE SEQUENCE</scope>
    <source>
        <strain evidence="18">CHK176-22527</strain>
    </source>
</reference>
<evidence type="ECO:0000256" key="10">
    <source>
        <dbReference type="ARBA" id="ARBA00022984"/>
    </source>
</evidence>
<dbReference type="GO" id="GO:0051301">
    <property type="term" value="P:cell division"/>
    <property type="evidence" value="ECO:0007669"/>
    <property type="project" value="UniProtKB-KW"/>
</dbReference>
<dbReference type="PANTHER" id="PTHR43445:SF3">
    <property type="entry name" value="UDP-N-ACETYLMURAMATE--L-ALANINE LIGASE"/>
    <property type="match status" value="1"/>
</dbReference>
<keyword evidence="5 14" id="KW-0436">Ligase</keyword>
<dbReference type="Pfam" id="PF08245">
    <property type="entry name" value="Mur_ligase_M"/>
    <property type="match status" value="1"/>
</dbReference>
<evidence type="ECO:0000259" key="17">
    <source>
        <dbReference type="Pfam" id="PF08245"/>
    </source>
</evidence>
<evidence type="ECO:0000256" key="9">
    <source>
        <dbReference type="ARBA" id="ARBA00022960"/>
    </source>
</evidence>
<protein>
    <recommendedName>
        <fullName evidence="3 14">UDP-N-acetylmuramate--L-alanine ligase</fullName>
        <ecNumber evidence="3 14">6.3.2.8</ecNumber>
    </recommendedName>
    <alternativeName>
        <fullName evidence="14">UDP-N-acetylmuramoyl-L-alanine synthetase</fullName>
    </alternativeName>
</protein>
<comment type="pathway">
    <text evidence="2 14">Cell wall biogenesis; peptidoglycan biosynthesis.</text>
</comment>
<dbReference type="Gene3D" id="3.40.50.720">
    <property type="entry name" value="NAD(P)-binding Rossmann-like Domain"/>
    <property type="match status" value="1"/>
</dbReference>
<dbReference type="HAMAP" id="MF_00046">
    <property type="entry name" value="MurC"/>
    <property type="match status" value="1"/>
</dbReference>
<dbReference type="Gene3D" id="3.40.1190.10">
    <property type="entry name" value="Mur-like, catalytic domain"/>
    <property type="match status" value="1"/>
</dbReference>
<evidence type="ECO:0000259" key="15">
    <source>
        <dbReference type="Pfam" id="PF01225"/>
    </source>
</evidence>
<comment type="caution">
    <text evidence="18">The sequence shown here is derived from an EMBL/GenBank/DDBJ whole genome shotgun (WGS) entry which is preliminary data.</text>
</comment>
<accession>A0A9D1HCP5</accession>
<evidence type="ECO:0000256" key="7">
    <source>
        <dbReference type="ARBA" id="ARBA00022741"/>
    </source>
</evidence>
<dbReference type="GO" id="GO:0005524">
    <property type="term" value="F:ATP binding"/>
    <property type="evidence" value="ECO:0007669"/>
    <property type="project" value="UniProtKB-UniRule"/>
</dbReference>
<dbReference type="SUPFAM" id="SSF53244">
    <property type="entry name" value="MurD-like peptide ligases, peptide-binding domain"/>
    <property type="match status" value="1"/>
</dbReference>
<dbReference type="NCBIfam" id="TIGR01082">
    <property type="entry name" value="murC"/>
    <property type="match status" value="1"/>
</dbReference>
<dbReference type="InterPro" id="IPR036565">
    <property type="entry name" value="Mur-like_cat_sf"/>
</dbReference>
<dbReference type="Proteomes" id="UP000824159">
    <property type="component" value="Unassembled WGS sequence"/>
</dbReference>
<dbReference type="GO" id="GO:0008360">
    <property type="term" value="P:regulation of cell shape"/>
    <property type="evidence" value="ECO:0007669"/>
    <property type="project" value="UniProtKB-KW"/>
</dbReference>
<comment type="catalytic activity">
    <reaction evidence="13 14">
        <text>UDP-N-acetyl-alpha-D-muramate + L-alanine + ATP = UDP-N-acetyl-alpha-D-muramoyl-L-alanine + ADP + phosphate + H(+)</text>
        <dbReference type="Rhea" id="RHEA:23372"/>
        <dbReference type="ChEBI" id="CHEBI:15378"/>
        <dbReference type="ChEBI" id="CHEBI:30616"/>
        <dbReference type="ChEBI" id="CHEBI:43474"/>
        <dbReference type="ChEBI" id="CHEBI:57972"/>
        <dbReference type="ChEBI" id="CHEBI:70757"/>
        <dbReference type="ChEBI" id="CHEBI:83898"/>
        <dbReference type="ChEBI" id="CHEBI:456216"/>
        <dbReference type="EC" id="6.3.2.8"/>
    </reaction>
</comment>
<reference evidence="18" key="2">
    <citation type="journal article" date="2021" name="PeerJ">
        <title>Extensive microbial diversity within the chicken gut microbiome revealed by metagenomics and culture.</title>
        <authorList>
            <person name="Gilroy R."/>
            <person name="Ravi A."/>
            <person name="Getino M."/>
            <person name="Pursley I."/>
            <person name="Horton D.L."/>
            <person name="Alikhan N.F."/>
            <person name="Baker D."/>
            <person name="Gharbi K."/>
            <person name="Hall N."/>
            <person name="Watson M."/>
            <person name="Adriaenssens E.M."/>
            <person name="Foster-Nyarko E."/>
            <person name="Jarju S."/>
            <person name="Secka A."/>
            <person name="Antonio M."/>
            <person name="Oren A."/>
            <person name="Chaudhuri R.R."/>
            <person name="La Ragione R."/>
            <person name="Hildebrand F."/>
            <person name="Pallen M.J."/>
        </authorList>
    </citation>
    <scope>NUCLEOTIDE SEQUENCE</scope>
    <source>
        <strain evidence="18">CHK176-22527</strain>
    </source>
</reference>
<proteinExistence type="inferred from homology"/>
<evidence type="ECO:0000256" key="1">
    <source>
        <dbReference type="ARBA" id="ARBA00004496"/>
    </source>
</evidence>
<evidence type="ECO:0000313" key="18">
    <source>
        <dbReference type="EMBL" id="HIT98970.1"/>
    </source>
</evidence>
<keyword evidence="4 14" id="KW-0963">Cytoplasm</keyword>
<evidence type="ECO:0000259" key="16">
    <source>
        <dbReference type="Pfam" id="PF02875"/>
    </source>
</evidence>
<keyword evidence="9 14" id="KW-0133">Cell shape</keyword>
<evidence type="ECO:0000256" key="2">
    <source>
        <dbReference type="ARBA" id="ARBA00004752"/>
    </source>
</evidence>
<feature type="domain" description="Mur ligase N-terminal catalytic" evidence="15">
    <location>
        <begin position="11"/>
        <end position="109"/>
    </location>
</feature>
<evidence type="ECO:0000256" key="13">
    <source>
        <dbReference type="ARBA" id="ARBA00047833"/>
    </source>
</evidence>
<evidence type="ECO:0000256" key="6">
    <source>
        <dbReference type="ARBA" id="ARBA00022618"/>
    </source>
</evidence>
<dbReference type="GO" id="GO:0005737">
    <property type="term" value="C:cytoplasm"/>
    <property type="evidence" value="ECO:0007669"/>
    <property type="project" value="UniProtKB-SubCell"/>
</dbReference>
<dbReference type="SUPFAM" id="SSF53623">
    <property type="entry name" value="MurD-like peptide ligases, catalytic domain"/>
    <property type="match status" value="1"/>
</dbReference>
<dbReference type="InterPro" id="IPR005758">
    <property type="entry name" value="UDP-N-AcMur_Ala_ligase_MurC"/>
</dbReference>
<keyword evidence="6 14" id="KW-0132">Cell division</keyword>
<evidence type="ECO:0000256" key="3">
    <source>
        <dbReference type="ARBA" id="ARBA00012211"/>
    </source>
</evidence>
<comment type="subcellular location">
    <subcellularLocation>
        <location evidence="1 14">Cytoplasm</location>
    </subcellularLocation>
</comment>
<dbReference type="EMBL" id="DVLX01000023">
    <property type="protein sequence ID" value="HIT98970.1"/>
    <property type="molecule type" value="Genomic_DNA"/>
</dbReference>
<dbReference type="EC" id="6.3.2.8" evidence="3 14"/>
<evidence type="ECO:0000256" key="12">
    <source>
        <dbReference type="ARBA" id="ARBA00023316"/>
    </source>
</evidence>
<dbReference type="GO" id="GO:0008763">
    <property type="term" value="F:UDP-N-acetylmuramate-L-alanine ligase activity"/>
    <property type="evidence" value="ECO:0007669"/>
    <property type="project" value="UniProtKB-UniRule"/>
</dbReference>